<dbReference type="VEuPathDB" id="FungiDB:PADG_04524"/>
<dbReference type="PANTHER" id="PTHR37171:SF1">
    <property type="entry name" value="SERINE_THREONINE-PROTEIN KINASE YRZF-RELATED"/>
    <property type="match status" value="1"/>
</dbReference>
<feature type="compositionally biased region" description="Basic residues" evidence="1">
    <location>
        <begin position="149"/>
        <end position="179"/>
    </location>
</feature>
<dbReference type="HOGENOM" id="CLU_010672_3_0_1"/>
<dbReference type="Gene3D" id="1.10.510.10">
    <property type="entry name" value="Transferase(Phosphotransferase) domain 1"/>
    <property type="match status" value="1"/>
</dbReference>
<protein>
    <recommendedName>
        <fullName evidence="2">Protein kinase domain-containing protein</fullName>
    </recommendedName>
</protein>
<feature type="domain" description="Protein kinase" evidence="2">
    <location>
        <begin position="505"/>
        <end position="680"/>
    </location>
</feature>
<accession>C1GC02</accession>
<dbReference type="InterPro" id="IPR000719">
    <property type="entry name" value="Prot_kinase_dom"/>
</dbReference>
<dbReference type="OrthoDB" id="4199792at2759"/>
<keyword evidence="4" id="KW-1185">Reference proteome</keyword>
<name>C1GC02_PARBD</name>
<dbReference type="RefSeq" id="XP_010760029.1">
    <property type="nucleotide sequence ID" value="XM_010761727.1"/>
</dbReference>
<evidence type="ECO:0000259" key="2">
    <source>
        <dbReference type="PROSITE" id="PS50011"/>
    </source>
</evidence>
<evidence type="ECO:0000256" key="1">
    <source>
        <dbReference type="SAM" id="MobiDB-lite"/>
    </source>
</evidence>
<dbReference type="SUPFAM" id="SSF56112">
    <property type="entry name" value="Protein kinase-like (PK-like)"/>
    <property type="match status" value="1"/>
</dbReference>
<gene>
    <name evidence="3" type="ORF">PADG_04524</name>
</gene>
<feature type="region of interest" description="Disordered" evidence="1">
    <location>
        <begin position="380"/>
        <end position="445"/>
    </location>
</feature>
<dbReference type="OMA" id="LMIVDFE"/>
<feature type="region of interest" description="Disordered" evidence="1">
    <location>
        <begin position="136"/>
        <end position="181"/>
    </location>
</feature>
<dbReference type="InterPro" id="IPR011009">
    <property type="entry name" value="Kinase-like_dom_sf"/>
</dbReference>
<dbReference type="PANTHER" id="PTHR37171">
    <property type="entry name" value="SERINE/THREONINE-PROTEIN KINASE YRZF-RELATED"/>
    <property type="match status" value="1"/>
</dbReference>
<dbReference type="PROSITE" id="PS50011">
    <property type="entry name" value="PROTEIN_KINASE_DOM"/>
    <property type="match status" value="1"/>
</dbReference>
<proteinExistence type="predicted"/>
<dbReference type="GO" id="GO:0004672">
    <property type="term" value="F:protein kinase activity"/>
    <property type="evidence" value="ECO:0007669"/>
    <property type="project" value="InterPro"/>
</dbReference>
<dbReference type="GO" id="GO:0005524">
    <property type="term" value="F:ATP binding"/>
    <property type="evidence" value="ECO:0007669"/>
    <property type="project" value="InterPro"/>
</dbReference>
<organism evidence="3 4">
    <name type="scientific">Paracoccidioides brasiliensis (strain Pb18)</name>
    <dbReference type="NCBI Taxonomy" id="502780"/>
    <lineage>
        <taxon>Eukaryota</taxon>
        <taxon>Fungi</taxon>
        <taxon>Dikarya</taxon>
        <taxon>Ascomycota</taxon>
        <taxon>Pezizomycotina</taxon>
        <taxon>Eurotiomycetes</taxon>
        <taxon>Eurotiomycetidae</taxon>
        <taxon>Onygenales</taxon>
        <taxon>Ajellomycetaceae</taxon>
        <taxon>Paracoccidioides</taxon>
    </lineage>
</organism>
<feature type="compositionally biased region" description="Polar residues" evidence="1">
    <location>
        <begin position="413"/>
        <end position="424"/>
    </location>
</feature>
<dbReference type="KEGG" id="pbn:PADG_04524"/>
<evidence type="ECO:0000313" key="4">
    <source>
        <dbReference type="Proteomes" id="UP000001628"/>
    </source>
</evidence>
<dbReference type="GeneID" id="22583628"/>
<dbReference type="Proteomes" id="UP000001628">
    <property type="component" value="Unassembled WGS sequence"/>
</dbReference>
<evidence type="ECO:0000313" key="3">
    <source>
        <dbReference type="EMBL" id="EEH48445.2"/>
    </source>
</evidence>
<reference evidence="3 4" key="1">
    <citation type="journal article" date="2011" name="PLoS Genet.">
        <title>Comparative genomic analysis of human fungal pathogens causing paracoccidioidomycosis.</title>
        <authorList>
            <person name="Desjardins C.A."/>
            <person name="Champion M.D."/>
            <person name="Holder J.W."/>
            <person name="Muszewska A."/>
            <person name="Goldberg J."/>
            <person name="Bailao A.M."/>
            <person name="Brigido M.M."/>
            <person name="Ferreira M.E."/>
            <person name="Garcia A.M."/>
            <person name="Grynberg M."/>
            <person name="Gujja S."/>
            <person name="Heiman D.I."/>
            <person name="Henn M.R."/>
            <person name="Kodira C.D."/>
            <person name="Leon-Narvaez H."/>
            <person name="Longo L.V."/>
            <person name="Ma L.J."/>
            <person name="Malavazi I."/>
            <person name="Matsuo A.L."/>
            <person name="Morais F.V."/>
            <person name="Pereira M."/>
            <person name="Rodriguez-Brito S."/>
            <person name="Sakthikumar S."/>
            <person name="Salem-Izacc S.M."/>
            <person name="Sykes S.M."/>
            <person name="Teixeira M.M."/>
            <person name="Vallejo M.C."/>
            <person name="Walter M.E."/>
            <person name="Yandava C."/>
            <person name="Young S."/>
            <person name="Zeng Q."/>
            <person name="Zucker J."/>
            <person name="Felipe M.S."/>
            <person name="Goldman G.H."/>
            <person name="Haas B.J."/>
            <person name="McEwen J.G."/>
            <person name="Nino-Vega G."/>
            <person name="Puccia R."/>
            <person name="San-Blas G."/>
            <person name="Soares C.M."/>
            <person name="Birren B.W."/>
            <person name="Cuomo C.A."/>
        </authorList>
    </citation>
    <scope>NUCLEOTIDE SEQUENCE [LARGE SCALE GENOMIC DNA]</scope>
    <source>
        <strain evidence="3 4">Pb18</strain>
    </source>
</reference>
<dbReference type="EMBL" id="KN275961">
    <property type="protein sequence ID" value="EEH48445.2"/>
    <property type="molecule type" value="Genomic_DNA"/>
</dbReference>
<feature type="region of interest" description="Disordered" evidence="1">
    <location>
        <begin position="1"/>
        <end position="28"/>
    </location>
</feature>
<dbReference type="eggNOG" id="ENOG502SHD6">
    <property type="taxonomic scope" value="Eukaryota"/>
</dbReference>
<dbReference type="AlphaFoldDB" id="C1GC02"/>
<sequence length="680" mass="77149">MEEEIAKLRQQLQEEQRRREQAEAAAESSRRQALQDYLQACHSLSLAIQVVTDRSMTTQGDTTKTSGQALPAANYPMGQLRDPTGRNLEQSLDYGEIGLRTYERDMVENAVQKLVNAVYDDELLRKQLRLRGTMSISEDNSDDADTVAQKRRKEKISAHDRHHMQSRSPKGPRKARGKGSRADQFCIFRTSDGRNIPTVAIEYKAPHKLSRDEIVTGLDSEIQPERDVINKEGDNFAFTSKSLVAAVITQLFSYMIGKGIQYGYVCTGEVFIFLHIPDDPTVVYYSVSVPNIDFQEDDENRFHRSAVAQVFAFILRALLKEPPPQSWHDKTLTLDIWKVEYLNILRHIPETVRKHHSPSPYKPQRWQGFKRSPIRTRSRCQPLVTSIVQDDDDEEDGTPPSPTLSRALRSHKSSAASAGNTEGNSKSKRGQGKEGGQKTQRPLQSIADRSFCTQQCLLGLAYGGAMDAECPNSDDHGMEHISRTDFLHLVRSQLARDRGPEADCRPLYLSGSRGALSKVRLSSHGYTLVAKGVERCDRGLLQRENKLYNRLRTIQGSHIPVCLGLTDLDLPYYYDSGIYVSILLLGWAGQPLLECIDQDNKERLQNKVAMAFTALHRLHVLHHDAELRNIVYDKLKDRLMIVDFERARVPRSSASTIGRFKSVKQKEKTYRDKDRGTWDK</sequence>
<dbReference type="InterPro" id="IPR052396">
    <property type="entry name" value="Meiotic_Drive_Suppr_Kinase"/>
</dbReference>
<feature type="compositionally biased region" description="Polar residues" evidence="1">
    <location>
        <begin position="58"/>
        <end position="68"/>
    </location>
</feature>
<feature type="region of interest" description="Disordered" evidence="1">
    <location>
        <begin position="58"/>
        <end position="84"/>
    </location>
</feature>
<dbReference type="InParanoid" id="C1GC02"/>
<feature type="compositionally biased region" description="Basic and acidic residues" evidence="1">
    <location>
        <begin position="1"/>
        <end position="22"/>
    </location>
</feature>